<organism evidence="1 2">
    <name type="scientific">Faecalibacterium prausnitzii</name>
    <dbReference type="NCBI Taxonomy" id="853"/>
    <lineage>
        <taxon>Bacteria</taxon>
        <taxon>Bacillati</taxon>
        <taxon>Bacillota</taxon>
        <taxon>Clostridia</taxon>
        <taxon>Eubacteriales</taxon>
        <taxon>Oscillospiraceae</taxon>
        <taxon>Faecalibacterium</taxon>
    </lineage>
</organism>
<sequence>MAVKNTTAKAAEQPPAFTKEQLVKADRWFNRRDLLNALLEDDKTYTIEQVDDLIKEYYKKPI</sequence>
<dbReference type="EMBL" id="CYXN01000005">
    <property type="protein sequence ID" value="CUM88542.1"/>
    <property type="molecule type" value="Genomic_DNA"/>
</dbReference>
<name>A0A173SDW7_9FIRM</name>
<protein>
    <submittedName>
        <fullName evidence="1">Uncharacterized protein</fullName>
    </submittedName>
</protein>
<gene>
    <name evidence="1" type="ORF">ERS852582_00970</name>
</gene>
<dbReference type="RefSeq" id="WP_055185574.1">
    <property type="nucleotide sequence ID" value="NZ_CYXN01000005.1"/>
</dbReference>
<evidence type="ECO:0000313" key="1">
    <source>
        <dbReference type="EMBL" id="CUM88542.1"/>
    </source>
</evidence>
<reference evidence="1 2" key="1">
    <citation type="submission" date="2015-09" db="EMBL/GenBank/DDBJ databases">
        <authorList>
            <consortium name="Pathogen Informatics"/>
        </authorList>
    </citation>
    <scope>NUCLEOTIDE SEQUENCE [LARGE SCALE GENOMIC DNA]</scope>
    <source>
        <strain evidence="1 2">2789STDY5834970</strain>
    </source>
</reference>
<dbReference type="Proteomes" id="UP000095649">
    <property type="component" value="Unassembled WGS sequence"/>
</dbReference>
<dbReference type="OrthoDB" id="2660673at2"/>
<accession>A0A173SDW7</accession>
<proteinExistence type="predicted"/>
<dbReference type="AlphaFoldDB" id="A0A173SDW7"/>
<evidence type="ECO:0000313" key="2">
    <source>
        <dbReference type="Proteomes" id="UP000095649"/>
    </source>
</evidence>